<sequence>MFINSECAIGTQTHYPEKKSGRKTASLLLGTRSLNLAASLGFGVIEHSPGLTLPVWRLLCLGITLGLLSHRFIAQVLQQLMEQLAKGQFVAGKGGENQYSGQDALGRFCIDGTITAILTSFPRKTLELNILPAAKGSHWKTLPHKRASLSLSSIHFKDLLWGKEEEREEFPVGSHPAEGLGGGWRGWRGSSIIAIWGDHPHFRFLHMPTAVPMMAEPVLSLPSRHACSITNAFSLMAGWELLIPEELLPSRLALRILLPEMRRFAQMLGNVAAQPDGTAPGCLIWVAKMQMAQDGSHYTGLTYHTCCCHPSHKQQNAARTRAKRVRRGVVNARVKSKFGTSGSRTLTLSHSSDHPGFDPALAGLKLAKCDKLLLHRRVDLDKSVLSIKGRKKLTFGLRPVQLLRASGRWAGRAKCLSTKSETAQNFLESGHLLVFGKEDSAEGSSQLEEDLPMGSNGNGKPTRLQRELWVLPISPLEWPGHCGPQEKENIAVFWNVPFLERSLAGSSGKPENETLEPLN</sequence>
<dbReference type="EMBL" id="AZIM01003010">
    <property type="protein sequence ID" value="ETE62894.1"/>
    <property type="molecule type" value="Genomic_DNA"/>
</dbReference>
<proteinExistence type="predicted"/>
<accession>V8NKT3</accession>
<keyword evidence="2" id="KW-1185">Reference proteome</keyword>
<feature type="non-terminal residue" evidence="1">
    <location>
        <position position="1"/>
    </location>
</feature>
<dbReference type="AlphaFoldDB" id="V8NKT3"/>
<organism evidence="1 2">
    <name type="scientific">Ophiophagus hannah</name>
    <name type="common">King cobra</name>
    <name type="synonym">Naja hannah</name>
    <dbReference type="NCBI Taxonomy" id="8665"/>
    <lineage>
        <taxon>Eukaryota</taxon>
        <taxon>Metazoa</taxon>
        <taxon>Chordata</taxon>
        <taxon>Craniata</taxon>
        <taxon>Vertebrata</taxon>
        <taxon>Euteleostomi</taxon>
        <taxon>Lepidosauria</taxon>
        <taxon>Squamata</taxon>
        <taxon>Bifurcata</taxon>
        <taxon>Unidentata</taxon>
        <taxon>Episquamata</taxon>
        <taxon>Toxicofera</taxon>
        <taxon>Serpentes</taxon>
        <taxon>Colubroidea</taxon>
        <taxon>Elapidae</taxon>
        <taxon>Elapinae</taxon>
        <taxon>Ophiophagus</taxon>
    </lineage>
</organism>
<evidence type="ECO:0000313" key="2">
    <source>
        <dbReference type="Proteomes" id="UP000018936"/>
    </source>
</evidence>
<name>V8NKT3_OPHHA</name>
<reference evidence="1 2" key="1">
    <citation type="journal article" date="2013" name="Proc. Natl. Acad. Sci. U.S.A.">
        <title>The king cobra genome reveals dynamic gene evolution and adaptation in the snake venom system.</title>
        <authorList>
            <person name="Vonk F.J."/>
            <person name="Casewell N.R."/>
            <person name="Henkel C.V."/>
            <person name="Heimberg A.M."/>
            <person name="Jansen H.J."/>
            <person name="McCleary R.J."/>
            <person name="Kerkkamp H.M."/>
            <person name="Vos R.A."/>
            <person name="Guerreiro I."/>
            <person name="Calvete J.J."/>
            <person name="Wuster W."/>
            <person name="Woods A.E."/>
            <person name="Logan J.M."/>
            <person name="Harrison R.A."/>
            <person name="Castoe T.A."/>
            <person name="de Koning A.P."/>
            <person name="Pollock D.D."/>
            <person name="Yandell M."/>
            <person name="Calderon D."/>
            <person name="Renjifo C."/>
            <person name="Currier R.B."/>
            <person name="Salgado D."/>
            <person name="Pla D."/>
            <person name="Sanz L."/>
            <person name="Hyder A.S."/>
            <person name="Ribeiro J.M."/>
            <person name="Arntzen J.W."/>
            <person name="van den Thillart G.E."/>
            <person name="Boetzer M."/>
            <person name="Pirovano W."/>
            <person name="Dirks R.P."/>
            <person name="Spaink H.P."/>
            <person name="Duboule D."/>
            <person name="McGlinn E."/>
            <person name="Kini R.M."/>
            <person name="Richardson M.K."/>
        </authorList>
    </citation>
    <scope>NUCLEOTIDE SEQUENCE</scope>
    <source>
        <tissue evidence="1">Blood</tissue>
    </source>
</reference>
<evidence type="ECO:0000313" key="1">
    <source>
        <dbReference type="EMBL" id="ETE62894.1"/>
    </source>
</evidence>
<comment type="caution">
    <text evidence="1">The sequence shown here is derived from an EMBL/GenBank/DDBJ whole genome shotgun (WGS) entry which is preliminary data.</text>
</comment>
<dbReference type="Proteomes" id="UP000018936">
    <property type="component" value="Unassembled WGS sequence"/>
</dbReference>
<gene>
    <name evidence="1" type="ORF">L345_11355</name>
</gene>
<protein>
    <submittedName>
        <fullName evidence="1">Uncharacterized protein</fullName>
    </submittedName>
</protein>